<protein>
    <submittedName>
        <fullName evidence="3">ABC transporter substrate-binding protein</fullName>
    </submittedName>
</protein>
<name>A0ABM7D8G6_9BURK</name>
<gene>
    <name evidence="3" type="ORF">BKK80_27040</name>
</gene>
<evidence type="ECO:0000256" key="2">
    <source>
        <dbReference type="SAM" id="SignalP"/>
    </source>
</evidence>
<evidence type="ECO:0000256" key="1">
    <source>
        <dbReference type="ARBA" id="ARBA00022729"/>
    </source>
</evidence>
<keyword evidence="4" id="KW-1185">Reference proteome</keyword>
<dbReference type="RefSeq" id="WP_071072032.1">
    <property type="nucleotide sequence ID" value="NZ_CP017755.1"/>
</dbReference>
<feature type="chain" id="PRO_5045629033" evidence="2">
    <location>
        <begin position="34"/>
        <end position="362"/>
    </location>
</feature>
<reference evidence="3 4" key="1">
    <citation type="submission" date="2016-10" db="EMBL/GenBank/DDBJ databases">
        <title>Complete genome sequences of three Cupriavidus strains isolated from various Malaysian environments.</title>
        <authorList>
            <person name="Abdullah A.A.-A."/>
            <person name="Shafie N.A.H."/>
            <person name="Lau N.S."/>
        </authorList>
    </citation>
    <scope>NUCLEOTIDE SEQUENCE [LARGE SCALE GENOMIC DNA]</scope>
    <source>
        <strain evidence="3 4">USMAA1020</strain>
    </source>
</reference>
<dbReference type="Gene3D" id="3.40.190.10">
    <property type="entry name" value="Periplasmic binding protein-like II"/>
    <property type="match status" value="2"/>
</dbReference>
<organism evidence="3 4">
    <name type="scientific">Cupriavidus malaysiensis</name>
    <dbReference type="NCBI Taxonomy" id="367825"/>
    <lineage>
        <taxon>Bacteria</taxon>
        <taxon>Pseudomonadati</taxon>
        <taxon>Pseudomonadota</taxon>
        <taxon>Betaproteobacteria</taxon>
        <taxon>Burkholderiales</taxon>
        <taxon>Burkholderiaceae</taxon>
        <taxon>Cupriavidus</taxon>
    </lineage>
</organism>
<dbReference type="PANTHER" id="PTHR30006">
    <property type="entry name" value="THIAMINE-BINDING PERIPLASMIC PROTEIN-RELATED"/>
    <property type="match status" value="1"/>
</dbReference>
<dbReference type="Pfam" id="PF13531">
    <property type="entry name" value="SBP_bac_11"/>
    <property type="match status" value="1"/>
</dbReference>
<evidence type="ECO:0000313" key="3">
    <source>
        <dbReference type="EMBL" id="AOZ09424.1"/>
    </source>
</evidence>
<dbReference type="SUPFAM" id="SSF53850">
    <property type="entry name" value="Periplasmic binding protein-like II"/>
    <property type="match status" value="1"/>
</dbReference>
<dbReference type="Proteomes" id="UP000177515">
    <property type="component" value="Chromosome 2"/>
</dbReference>
<dbReference type="PANTHER" id="PTHR30006:SF25">
    <property type="entry name" value="PHOSPHOGLYCERATE TRANSPORT REGULATORY PROTEIN PGTC"/>
    <property type="match status" value="1"/>
</dbReference>
<proteinExistence type="predicted"/>
<evidence type="ECO:0000313" key="4">
    <source>
        <dbReference type="Proteomes" id="UP000177515"/>
    </source>
</evidence>
<dbReference type="EMBL" id="CP017755">
    <property type="protein sequence ID" value="AOZ09424.1"/>
    <property type="molecule type" value="Genomic_DNA"/>
</dbReference>
<dbReference type="PROSITE" id="PS51257">
    <property type="entry name" value="PROKAR_LIPOPROTEIN"/>
    <property type="match status" value="1"/>
</dbReference>
<sequence>MNARPFPLPAGRPRRRHALAVIAALFWSAGCGAADFETAVLGPRDAADVLVVQGSTSLRVFRGVLEDFGRRNPALRLVYTELPTQELYARQAAPGGRPGPADMPRADLVVSSSMDLQTKLVNDGRALPHISAQTRDLPAWANWRDEVFSIAVEALVMVYDPRQLGPGQVPRSRRELLSRLQDPAQPLAGRLATYDVRRSGIGYLAATQDARLDSMAGALLAAFGRSNVIVSDSSDDMLDLLAQGKAAMAYNVLDSYAQKRIDRGTPLRIVYPDDYTLVLSHAALIPRQARRPDLAARFLDYLLSREGQAVIASESGMRPVRSGAAPVPRARPVGLGVGLLVYQDPLKKAHFLDLWRAALRLD</sequence>
<accession>A0ABM7D8G6</accession>
<feature type="signal peptide" evidence="2">
    <location>
        <begin position="1"/>
        <end position="33"/>
    </location>
</feature>
<keyword evidence="1 2" id="KW-0732">Signal</keyword>